<protein>
    <submittedName>
        <fullName evidence="5">Anthranilate 1,2-dioxygenase regulatory protein</fullName>
    </submittedName>
</protein>
<keyword evidence="6" id="KW-1185">Reference proteome</keyword>
<dbReference type="PANTHER" id="PTHR46796">
    <property type="entry name" value="HTH-TYPE TRANSCRIPTIONAL ACTIVATOR RHAS-RELATED"/>
    <property type="match status" value="1"/>
</dbReference>
<sequence length="319" mass="35970">MEPLAKYRLFQSAELECAREMVARKYCAHRLDFAAPQSQLDAVHNHVALPGLSFNYMRYGGAVRITPGELERFYLIQIPLAGGAQITNGKMEVESTIEFATILNPDLKTDMTWHADCEMLLVQIEAEHLRKEAEMMLGRSLDAPIRFDPKLRMQAKQLQPWRNQLRRIFADLDAGATPHGLSELLLQFLEAAPSNIQCFFDATPVHLAPAQIKRAMAYIKSEFSAEIGLHDIARAAGASVRALQYGFKQAYGLTPMQMVRLERLRRAHYLLQGAYGAQTVTQIASALGFNHLGRFSQEYRDAFGETPQQTLNFAKRQLS</sequence>
<dbReference type="SMART" id="SM00342">
    <property type="entry name" value="HTH_ARAC"/>
    <property type="match status" value="1"/>
</dbReference>
<dbReference type="GO" id="GO:0051213">
    <property type="term" value="F:dioxygenase activity"/>
    <property type="evidence" value="ECO:0007669"/>
    <property type="project" value="UniProtKB-KW"/>
</dbReference>
<evidence type="ECO:0000313" key="5">
    <source>
        <dbReference type="EMBL" id="AVX05458.1"/>
    </source>
</evidence>
<keyword evidence="5" id="KW-0560">Oxidoreductase</keyword>
<dbReference type="InterPro" id="IPR050204">
    <property type="entry name" value="AraC_XylS_family_regulators"/>
</dbReference>
<dbReference type="RefSeq" id="WP_162889293.1">
    <property type="nucleotide sequence ID" value="NZ_CP021330.1"/>
</dbReference>
<dbReference type="Gene3D" id="1.10.10.60">
    <property type="entry name" value="Homeodomain-like"/>
    <property type="match status" value="1"/>
</dbReference>
<dbReference type="InterPro" id="IPR018060">
    <property type="entry name" value="HTH_AraC"/>
</dbReference>
<dbReference type="GO" id="GO:0043565">
    <property type="term" value="F:sequence-specific DNA binding"/>
    <property type="evidence" value="ECO:0007669"/>
    <property type="project" value="InterPro"/>
</dbReference>
<dbReference type="KEGG" id="mmyr:MXMO3_02950"/>
<keyword evidence="2" id="KW-0238">DNA-binding</keyword>
<evidence type="ECO:0000313" key="6">
    <source>
        <dbReference type="Proteomes" id="UP000258927"/>
    </source>
</evidence>
<dbReference type="SUPFAM" id="SSF46689">
    <property type="entry name" value="Homeodomain-like"/>
    <property type="match status" value="2"/>
</dbReference>
<dbReference type="PANTHER" id="PTHR46796:SF12">
    <property type="entry name" value="HTH-TYPE DNA-BINDING TRANSCRIPTIONAL ACTIVATOR EUTR"/>
    <property type="match status" value="1"/>
</dbReference>
<dbReference type="GO" id="GO:0003700">
    <property type="term" value="F:DNA-binding transcription factor activity"/>
    <property type="evidence" value="ECO:0007669"/>
    <property type="project" value="InterPro"/>
</dbReference>
<keyword evidence="3" id="KW-0804">Transcription</keyword>
<dbReference type="PROSITE" id="PS01124">
    <property type="entry name" value="HTH_ARAC_FAMILY_2"/>
    <property type="match status" value="1"/>
</dbReference>
<dbReference type="Pfam" id="PF14525">
    <property type="entry name" value="AraC_binding_2"/>
    <property type="match status" value="1"/>
</dbReference>
<reference evidence="5 6" key="1">
    <citation type="submission" date="2017-05" db="EMBL/GenBank/DDBJ databases">
        <title>Genome Analysis of Maritalea myrionectae HL2708#5.</title>
        <authorList>
            <consortium name="Cotde Inc.-PKNU"/>
            <person name="Jang D."/>
            <person name="Oh H.-M."/>
        </authorList>
    </citation>
    <scope>NUCLEOTIDE SEQUENCE [LARGE SCALE GENOMIC DNA]</scope>
    <source>
        <strain evidence="5 6">HL2708#5</strain>
    </source>
</reference>
<dbReference type="Proteomes" id="UP000258927">
    <property type="component" value="Chromosome"/>
</dbReference>
<gene>
    <name evidence="5" type="ORF">MXMO3_02950</name>
</gene>
<dbReference type="EMBL" id="CP021330">
    <property type="protein sequence ID" value="AVX05458.1"/>
    <property type="molecule type" value="Genomic_DNA"/>
</dbReference>
<dbReference type="STRING" id="1122213.GCA_000423365_00591"/>
<dbReference type="AlphaFoldDB" id="A0A2R4MHE6"/>
<dbReference type="InterPro" id="IPR035418">
    <property type="entry name" value="AraC-bd_2"/>
</dbReference>
<organism evidence="5 6">
    <name type="scientific">Maritalea myrionectae</name>
    <dbReference type="NCBI Taxonomy" id="454601"/>
    <lineage>
        <taxon>Bacteria</taxon>
        <taxon>Pseudomonadati</taxon>
        <taxon>Pseudomonadota</taxon>
        <taxon>Alphaproteobacteria</taxon>
        <taxon>Hyphomicrobiales</taxon>
        <taxon>Devosiaceae</taxon>
        <taxon>Maritalea</taxon>
    </lineage>
</organism>
<keyword evidence="5" id="KW-0223">Dioxygenase</keyword>
<dbReference type="PROSITE" id="PS00041">
    <property type="entry name" value="HTH_ARAC_FAMILY_1"/>
    <property type="match status" value="1"/>
</dbReference>
<accession>A0A2R4MHE6</accession>
<dbReference type="InterPro" id="IPR018062">
    <property type="entry name" value="HTH_AraC-typ_CS"/>
</dbReference>
<evidence type="ECO:0000256" key="3">
    <source>
        <dbReference type="ARBA" id="ARBA00023163"/>
    </source>
</evidence>
<evidence type="ECO:0000256" key="2">
    <source>
        <dbReference type="ARBA" id="ARBA00023125"/>
    </source>
</evidence>
<proteinExistence type="predicted"/>
<feature type="domain" description="HTH araC/xylS-type" evidence="4">
    <location>
        <begin position="213"/>
        <end position="313"/>
    </location>
</feature>
<name>A0A2R4MHE6_9HYPH</name>
<evidence type="ECO:0000259" key="4">
    <source>
        <dbReference type="PROSITE" id="PS01124"/>
    </source>
</evidence>
<dbReference type="Pfam" id="PF12833">
    <property type="entry name" value="HTH_18"/>
    <property type="match status" value="1"/>
</dbReference>
<keyword evidence="1" id="KW-0805">Transcription regulation</keyword>
<dbReference type="InterPro" id="IPR009057">
    <property type="entry name" value="Homeodomain-like_sf"/>
</dbReference>
<evidence type="ECO:0000256" key="1">
    <source>
        <dbReference type="ARBA" id="ARBA00023015"/>
    </source>
</evidence>